<accession>A0A9Q1FKP4</accession>
<reference evidence="1" key="1">
    <citation type="journal article" date="2023" name="Science">
        <title>Genome structures resolve the early diversification of teleost fishes.</title>
        <authorList>
            <person name="Parey E."/>
            <person name="Louis A."/>
            <person name="Montfort J."/>
            <person name="Bouchez O."/>
            <person name="Roques C."/>
            <person name="Iampietro C."/>
            <person name="Lluch J."/>
            <person name="Castinel A."/>
            <person name="Donnadieu C."/>
            <person name="Desvignes T."/>
            <person name="Floi Bucao C."/>
            <person name="Jouanno E."/>
            <person name="Wen M."/>
            <person name="Mejri S."/>
            <person name="Dirks R."/>
            <person name="Jansen H."/>
            <person name="Henkel C."/>
            <person name="Chen W.J."/>
            <person name="Zahm M."/>
            <person name="Cabau C."/>
            <person name="Klopp C."/>
            <person name="Thompson A.W."/>
            <person name="Robinson-Rechavi M."/>
            <person name="Braasch I."/>
            <person name="Lecointre G."/>
            <person name="Bobe J."/>
            <person name="Postlethwait J.H."/>
            <person name="Berthelot C."/>
            <person name="Roest Crollius H."/>
            <person name="Guiguen Y."/>
        </authorList>
    </citation>
    <scope>NUCLEOTIDE SEQUENCE</scope>
    <source>
        <strain evidence="1">WJC10195</strain>
    </source>
</reference>
<dbReference type="EMBL" id="JAINUF010000005">
    <property type="protein sequence ID" value="KAJ8360788.1"/>
    <property type="molecule type" value="Genomic_DNA"/>
</dbReference>
<evidence type="ECO:0000313" key="2">
    <source>
        <dbReference type="Proteomes" id="UP001152622"/>
    </source>
</evidence>
<dbReference type="AlphaFoldDB" id="A0A9Q1FKP4"/>
<name>A0A9Q1FKP4_SYNKA</name>
<gene>
    <name evidence="1" type="ORF">SKAU_G00173130</name>
</gene>
<keyword evidence="2" id="KW-1185">Reference proteome</keyword>
<sequence length="72" mass="8054">MTWQGIHQTSGSVCIQEPAVPLTRVSRSRDPSCSRRVNNANFPPSRMTLKQMVGPYPHFWISAEKQLGAKGE</sequence>
<comment type="caution">
    <text evidence="1">The sequence shown here is derived from an EMBL/GenBank/DDBJ whole genome shotgun (WGS) entry which is preliminary data.</text>
</comment>
<protein>
    <submittedName>
        <fullName evidence="1">Uncharacterized protein</fullName>
    </submittedName>
</protein>
<evidence type="ECO:0000313" key="1">
    <source>
        <dbReference type="EMBL" id="KAJ8360788.1"/>
    </source>
</evidence>
<proteinExistence type="predicted"/>
<organism evidence="1 2">
    <name type="scientific">Synaphobranchus kaupii</name>
    <name type="common">Kaup's arrowtooth eel</name>
    <dbReference type="NCBI Taxonomy" id="118154"/>
    <lineage>
        <taxon>Eukaryota</taxon>
        <taxon>Metazoa</taxon>
        <taxon>Chordata</taxon>
        <taxon>Craniata</taxon>
        <taxon>Vertebrata</taxon>
        <taxon>Euteleostomi</taxon>
        <taxon>Actinopterygii</taxon>
        <taxon>Neopterygii</taxon>
        <taxon>Teleostei</taxon>
        <taxon>Anguilliformes</taxon>
        <taxon>Synaphobranchidae</taxon>
        <taxon>Synaphobranchus</taxon>
    </lineage>
</organism>
<dbReference type="Proteomes" id="UP001152622">
    <property type="component" value="Chromosome 5"/>
</dbReference>